<reference evidence="3" key="1">
    <citation type="submission" date="2021-02" db="EMBL/GenBank/DDBJ databases">
        <authorList>
            <person name="Dougan E. K."/>
            <person name="Rhodes N."/>
            <person name="Thang M."/>
            <person name="Chan C."/>
        </authorList>
    </citation>
    <scope>NUCLEOTIDE SEQUENCE</scope>
</reference>
<evidence type="ECO:0000313" key="3">
    <source>
        <dbReference type="EMBL" id="CAE8632669.1"/>
    </source>
</evidence>
<dbReference type="Proteomes" id="UP000654075">
    <property type="component" value="Unassembled WGS sequence"/>
</dbReference>
<dbReference type="OMA" id="KRPVQMH"/>
<evidence type="ECO:0000259" key="2">
    <source>
        <dbReference type="Pfam" id="PF03435"/>
    </source>
</evidence>
<dbReference type="InterPro" id="IPR051276">
    <property type="entry name" value="Saccharopine_DH-like_oxidrdct"/>
</dbReference>
<feature type="domain" description="Saccharopine dehydrogenase NADP binding" evidence="2">
    <location>
        <begin position="12"/>
        <end position="134"/>
    </location>
</feature>
<dbReference type="PANTHER" id="PTHR12286:SF5">
    <property type="entry name" value="SACCHAROPINE DEHYDROGENASE-LIKE OXIDOREDUCTASE"/>
    <property type="match status" value="1"/>
</dbReference>
<dbReference type="InterPro" id="IPR005097">
    <property type="entry name" value="Sacchrp_dh_NADP-bd"/>
</dbReference>
<organism evidence="3 4">
    <name type="scientific">Polarella glacialis</name>
    <name type="common">Dinoflagellate</name>
    <dbReference type="NCBI Taxonomy" id="89957"/>
    <lineage>
        <taxon>Eukaryota</taxon>
        <taxon>Sar</taxon>
        <taxon>Alveolata</taxon>
        <taxon>Dinophyceae</taxon>
        <taxon>Suessiales</taxon>
        <taxon>Suessiaceae</taxon>
        <taxon>Polarella</taxon>
    </lineage>
</organism>
<dbReference type="GO" id="GO:0009247">
    <property type="term" value="P:glycolipid biosynthetic process"/>
    <property type="evidence" value="ECO:0007669"/>
    <property type="project" value="TreeGrafter"/>
</dbReference>
<dbReference type="GO" id="GO:0005886">
    <property type="term" value="C:plasma membrane"/>
    <property type="evidence" value="ECO:0007669"/>
    <property type="project" value="TreeGrafter"/>
</dbReference>
<name>A0A813H4X0_POLGL</name>
<dbReference type="AlphaFoldDB" id="A0A813H4X0"/>
<dbReference type="SUPFAM" id="SSF51735">
    <property type="entry name" value="NAD(P)-binding Rossmann-fold domains"/>
    <property type="match status" value="1"/>
</dbReference>
<dbReference type="GO" id="GO:0005811">
    <property type="term" value="C:lipid droplet"/>
    <property type="evidence" value="ECO:0007669"/>
    <property type="project" value="TreeGrafter"/>
</dbReference>
<dbReference type="GO" id="GO:0005739">
    <property type="term" value="C:mitochondrion"/>
    <property type="evidence" value="ECO:0007669"/>
    <property type="project" value="TreeGrafter"/>
</dbReference>
<dbReference type="Pfam" id="PF03435">
    <property type="entry name" value="Sacchrp_dh_NADP"/>
    <property type="match status" value="1"/>
</dbReference>
<comment type="similarity">
    <text evidence="1">Belongs to the saccharopine dehydrogenase family.</text>
</comment>
<comment type="caution">
    <text evidence="3">The sequence shown here is derived from an EMBL/GenBank/DDBJ whole genome shotgun (WGS) entry which is preliminary data.</text>
</comment>
<gene>
    <name evidence="3" type="ORF">PGLA1383_LOCUS48603</name>
</gene>
<dbReference type="OrthoDB" id="10268090at2759"/>
<dbReference type="InterPro" id="IPR036291">
    <property type="entry name" value="NAD(P)-bd_dom_sf"/>
</dbReference>
<evidence type="ECO:0000313" key="4">
    <source>
        <dbReference type="Proteomes" id="UP000654075"/>
    </source>
</evidence>
<proteinExistence type="inferred from homology"/>
<dbReference type="Gene3D" id="3.40.50.720">
    <property type="entry name" value="NAD(P)-binding Rossmann-like Domain"/>
    <property type="match status" value="1"/>
</dbReference>
<dbReference type="PANTHER" id="PTHR12286">
    <property type="entry name" value="SACCHAROPINE DEHYDROGENASE-LIKE OXIDOREDUCTASE"/>
    <property type="match status" value="1"/>
</dbReference>
<protein>
    <recommendedName>
        <fullName evidence="2">Saccharopine dehydrogenase NADP binding domain-containing protein</fullName>
    </recommendedName>
</protein>
<keyword evidence="4" id="KW-1185">Reference proteome</keyword>
<evidence type="ECO:0000256" key="1">
    <source>
        <dbReference type="ARBA" id="ARBA00038048"/>
    </source>
</evidence>
<dbReference type="EMBL" id="CAJNNV010030494">
    <property type="protein sequence ID" value="CAE8632669.1"/>
    <property type="molecule type" value="Genomic_DNA"/>
</dbReference>
<sequence length="446" mass="47764">MARAGKREFDAIIFGATGFTGQQTVMQFGRLSLCASWAVAGRSREKLEALKAETQVVAGIVVADVDDPASLKQMASRARLVLNATGPYRFFGEAVVAACIESGTDYIDLCGEPEFMEKMLLRHNDAARAAGVVVCHACAFDSIPADLGILRCAQIFQAAGGECAHVEMFHYVDAPQGYTGHDTTFKAAVHGVGAAEELKRLRKDVEEKYGKVPDGCQALGKLPAKGQVSTEPRLGGKYVMPFIGSDASVVRSSRRVQANILKQPDCEKLMPQFGIYFAVAYTSSLLKVVTGGSMFQMLAKSSWGRDLLIRHPSFFTWGGFSAEGPTEEQMQNNCWIGDLFASGLVGGEKMSLTLQARLEDPGYIGTSMLFATVAETILTDRGSLSAQGGVFTPAALFGRSSLLERLARRGFEFKVIESDLPGVLACSGADGASYSGEETEGDGTFC</sequence>
<accession>A0A813H4X0</accession>